<dbReference type="PROSITE" id="PS51194">
    <property type="entry name" value="HELICASE_CTER"/>
    <property type="match status" value="1"/>
</dbReference>
<evidence type="ECO:0000259" key="11">
    <source>
        <dbReference type="PROSITE" id="PS51195"/>
    </source>
</evidence>
<dbReference type="InterPro" id="IPR011545">
    <property type="entry name" value="DEAD/DEAH_box_helicase_dom"/>
</dbReference>
<feature type="compositionally biased region" description="Basic and acidic residues" evidence="8">
    <location>
        <begin position="613"/>
        <end position="625"/>
    </location>
</feature>
<keyword evidence="14" id="KW-1185">Reference proteome</keyword>
<dbReference type="EC" id="3.6.4.13" evidence="1"/>
<dbReference type="PROSITE" id="PS51195">
    <property type="entry name" value="Q_MOTIF"/>
    <property type="match status" value="1"/>
</dbReference>
<dbReference type="PROSITE" id="PS00039">
    <property type="entry name" value="DEAD_ATP_HELICASE"/>
    <property type="match status" value="1"/>
</dbReference>
<evidence type="ECO:0000256" key="8">
    <source>
        <dbReference type="SAM" id="MobiDB-lite"/>
    </source>
</evidence>
<keyword evidence="4 7" id="KW-0347">Helicase</keyword>
<dbReference type="EMBL" id="CAMXCT010000977">
    <property type="protein sequence ID" value="CAI3985289.1"/>
    <property type="molecule type" value="Genomic_DNA"/>
</dbReference>
<dbReference type="GO" id="GO:0003676">
    <property type="term" value="F:nucleic acid binding"/>
    <property type="evidence" value="ECO:0007669"/>
    <property type="project" value="InterPro"/>
</dbReference>
<comment type="similarity">
    <text evidence="7">Belongs to the DEAD box helicase family.</text>
</comment>
<dbReference type="Gene3D" id="3.40.50.300">
    <property type="entry name" value="P-loop containing nucleotide triphosphate hydrolases"/>
    <property type="match status" value="2"/>
</dbReference>
<reference evidence="12" key="1">
    <citation type="submission" date="2022-10" db="EMBL/GenBank/DDBJ databases">
        <authorList>
            <person name="Chen Y."/>
            <person name="Dougan E. K."/>
            <person name="Chan C."/>
            <person name="Rhodes N."/>
            <person name="Thang M."/>
        </authorList>
    </citation>
    <scope>NUCLEOTIDE SEQUENCE</scope>
</reference>
<evidence type="ECO:0000313" key="13">
    <source>
        <dbReference type="EMBL" id="CAL4772601.1"/>
    </source>
</evidence>
<comment type="caution">
    <text evidence="12">The sequence shown here is derived from an EMBL/GenBank/DDBJ whole genome shotgun (WGS) entry which is preliminary data.</text>
</comment>
<feature type="region of interest" description="Disordered" evidence="8">
    <location>
        <begin position="1"/>
        <end position="62"/>
    </location>
</feature>
<name>A0A9P1C581_9DINO</name>
<dbReference type="SMART" id="SM00487">
    <property type="entry name" value="DEXDc"/>
    <property type="match status" value="1"/>
</dbReference>
<feature type="domain" description="Helicase C-terminal" evidence="10">
    <location>
        <begin position="410"/>
        <end position="581"/>
    </location>
</feature>
<evidence type="ECO:0000256" key="1">
    <source>
        <dbReference type="ARBA" id="ARBA00012552"/>
    </source>
</evidence>
<reference evidence="13 14" key="2">
    <citation type="submission" date="2024-05" db="EMBL/GenBank/DDBJ databases">
        <authorList>
            <person name="Chen Y."/>
            <person name="Shah S."/>
            <person name="Dougan E. K."/>
            <person name="Thang M."/>
            <person name="Chan C."/>
        </authorList>
    </citation>
    <scope>NUCLEOTIDE SEQUENCE [LARGE SCALE GENOMIC DNA]</scope>
</reference>
<dbReference type="PROSITE" id="PS51192">
    <property type="entry name" value="HELICASE_ATP_BIND_1"/>
    <property type="match status" value="1"/>
</dbReference>
<dbReference type="SMART" id="SM00490">
    <property type="entry name" value="HELICc"/>
    <property type="match status" value="1"/>
</dbReference>
<dbReference type="OrthoDB" id="196131at2759"/>
<keyword evidence="5 7" id="KW-0067">ATP-binding</keyword>
<dbReference type="FunFam" id="3.40.50.300:FF:000079">
    <property type="entry name" value="probable ATP-dependent RNA helicase DDX17"/>
    <property type="match status" value="1"/>
</dbReference>
<dbReference type="Pfam" id="PF00270">
    <property type="entry name" value="DEAD"/>
    <property type="match status" value="1"/>
</dbReference>
<dbReference type="GO" id="GO:0003724">
    <property type="term" value="F:RNA helicase activity"/>
    <property type="evidence" value="ECO:0007669"/>
    <property type="project" value="UniProtKB-EC"/>
</dbReference>
<feature type="region of interest" description="Disordered" evidence="8">
    <location>
        <begin position="115"/>
        <end position="139"/>
    </location>
</feature>
<feature type="domain" description="DEAD-box RNA helicase Q" evidence="11">
    <location>
        <begin position="193"/>
        <end position="221"/>
    </location>
</feature>
<evidence type="ECO:0000256" key="3">
    <source>
        <dbReference type="ARBA" id="ARBA00022801"/>
    </source>
</evidence>
<dbReference type="InterPro" id="IPR014001">
    <property type="entry name" value="Helicase_ATP-bd"/>
</dbReference>
<feature type="domain" description="Helicase ATP-binding" evidence="9">
    <location>
        <begin position="224"/>
        <end position="399"/>
    </location>
</feature>
<evidence type="ECO:0000259" key="9">
    <source>
        <dbReference type="PROSITE" id="PS51192"/>
    </source>
</evidence>
<evidence type="ECO:0000313" key="14">
    <source>
        <dbReference type="Proteomes" id="UP001152797"/>
    </source>
</evidence>
<evidence type="ECO:0000256" key="7">
    <source>
        <dbReference type="RuleBase" id="RU000492"/>
    </source>
</evidence>
<feature type="short sequence motif" description="Q motif" evidence="6">
    <location>
        <begin position="193"/>
        <end position="221"/>
    </location>
</feature>
<keyword evidence="2 7" id="KW-0547">Nucleotide-binding</keyword>
<evidence type="ECO:0000259" key="10">
    <source>
        <dbReference type="PROSITE" id="PS51194"/>
    </source>
</evidence>
<proteinExistence type="inferred from homology"/>
<dbReference type="EMBL" id="CAMXCT020000977">
    <property type="protein sequence ID" value="CAL1138664.1"/>
    <property type="molecule type" value="Genomic_DNA"/>
</dbReference>
<accession>A0A9P1C581</accession>
<dbReference type="GO" id="GO:0005524">
    <property type="term" value="F:ATP binding"/>
    <property type="evidence" value="ECO:0007669"/>
    <property type="project" value="UniProtKB-KW"/>
</dbReference>
<dbReference type="InterPro" id="IPR000629">
    <property type="entry name" value="RNA-helicase_DEAD-box_CS"/>
</dbReference>
<dbReference type="Proteomes" id="UP001152797">
    <property type="component" value="Unassembled WGS sequence"/>
</dbReference>
<evidence type="ECO:0000313" key="12">
    <source>
        <dbReference type="EMBL" id="CAI3985289.1"/>
    </source>
</evidence>
<evidence type="ECO:0000256" key="6">
    <source>
        <dbReference type="PROSITE-ProRule" id="PRU00552"/>
    </source>
</evidence>
<dbReference type="CDD" id="cd18787">
    <property type="entry name" value="SF2_C_DEAD"/>
    <property type="match status" value="1"/>
</dbReference>
<dbReference type="Pfam" id="PF00271">
    <property type="entry name" value="Helicase_C"/>
    <property type="match status" value="1"/>
</dbReference>
<evidence type="ECO:0000256" key="5">
    <source>
        <dbReference type="ARBA" id="ARBA00022840"/>
    </source>
</evidence>
<organism evidence="12">
    <name type="scientific">Cladocopium goreaui</name>
    <dbReference type="NCBI Taxonomy" id="2562237"/>
    <lineage>
        <taxon>Eukaryota</taxon>
        <taxon>Sar</taxon>
        <taxon>Alveolata</taxon>
        <taxon>Dinophyceae</taxon>
        <taxon>Suessiales</taxon>
        <taxon>Symbiodiniaceae</taxon>
        <taxon>Cladocopium</taxon>
    </lineage>
</organism>
<dbReference type="EMBL" id="CAMXCT030000977">
    <property type="protein sequence ID" value="CAL4772601.1"/>
    <property type="molecule type" value="Genomic_DNA"/>
</dbReference>
<keyword evidence="3 7" id="KW-0378">Hydrolase</keyword>
<dbReference type="InterPro" id="IPR001650">
    <property type="entry name" value="Helicase_C-like"/>
</dbReference>
<gene>
    <name evidence="12" type="ORF">C1SCF055_LOCUS12756</name>
</gene>
<dbReference type="InterPro" id="IPR014014">
    <property type="entry name" value="RNA_helicase_DEAD_Q_motif"/>
</dbReference>
<dbReference type="AlphaFoldDB" id="A0A9P1C581"/>
<dbReference type="InterPro" id="IPR027417">
    <property type="entry name" value="P-loop_NTPase"/>
</dbReference>
<dbReference type="PANTHER" id="PTHR47958">
    <property type="entry name" value="ATP-DEPENDENT RNA HELICASE DBP3"/>
    <property type="match status" value="1"/>
</dbReference>
<protein>
    <recommendedName>
        <fullName evidence="1">RNA helicase</fullName>
        <ecNumber evidence="1">3.6.4.13</ecNumber>
    </recommendedName>
</protein>
<dbReference type="SUPFAM" id="SSF52540">
    <property type="entry name" value="P-loop containing nucleoside triphosphate hydrolases"/>
    <property type="match status" value="2"/>
</dbReference>
<dbReference type="GO" id="GO:0016787">
    <property type="term" value="F:hydrolase activity"/>
    <property type="evidence" value="ECO:0007669"/>
    <property type="project" value="UniProtKB-KW"/>
</dbReference>
<evidence type="ECO:0000256" key="4">
    <source>
        <dbReference type="ARBA" id="ARBA00022806"/>
    </source>
</evidence>
<sequence length="625" mass="68556">MAFKMAIGRGKGKGRGGPSALAAFADDEPGPRKRMFPLPAEASPSGNAVEEPPAELKEEAPAEAEANALDVFMESIETKAAEPNEDLSKKAMPSWEDMPADDPVASYCELCDQNAAKGDENGEDDDEENMDRRRKPIEPLPRVNHDEIDYPEVEFGFYKPHPEIDLLTEEEVATLRKELRVTATGSNCPRPVVSFAHLRLPKELLEGIRKHGYSKPTPIQAQACPAGLSGRDVIGVAETGSGKTVAYLLPMLVHCAAQPELKKDEGPIGLTLCPTRELAVQIEKEVYKFNKLLGLRSTTFAGGLSKYQQFRTIKGGSEIVIATPGRLIDIVKMKGCNLQRTTFVVLDEADRMLQMGFEDQIRSILQNIRPKRQALLFSATMPPRIERLAADFLDQAVRITVGTAGQAATSVRQHVEVFENEAEKFPWLRARIDSMLARGQVVIFAKSKQAAQELQQHFADVQRDAAVLHGDLEQDERMRVIDGFRKLRQNLLIATDVAARGLDITTIGTVVSFDVARDIETHTHRVGRTGRAGATGEAFTLVSKEAKKGKGEANPRRMAALLVEHLEDVRQTASNKLLSLAMEFHPFKAARAAGLRLDDSSKGGAKGAGKGKGSAEERERSRSRN</sequence>
<evidence type="ECO:0000256" key="2">
    <source>
        <dbReference type="ARBA" id="ARBA00022741"/>
    </source>
</evidence>
<feature type="region of interest" description="Disordered" evidence="8">
    <location>
        <begin position="595"/>
        <end position="625"/>
    </location>
</feature>